<feature type="region of interest" description="Disordered" evidence="8">
    <location>
        <begin position="127"/>
        <end position="158"/>
    </location>
</feature>
<dbReference type="RefSeq" id="WP_257575021.1">
    <property type="nucleotide sequence ID" value="NZ_FNNO01000016.1"/>
</dbReference>
<comment type="caution">
    <text evidence="10">The sequence shown here is derived from an EMBL/GenBank/DDBJ whole genome shotgun (WGS) entry which is preliminary data.</text>
</comment>
<dbReference type="AlphaFoldDB" id="A0A8X8IIB9"/>
<evidence type="ECO:0000256" key="1">
    <source>
        <dbReference type="ARBA" id="ARBA00004571"/>
    </source>
</evidence>
<comment type="similarity">
    <text evidence="7">Belongs to the TonB-dependent receptor family.</text>
</comment>
<sequence length="1117" mass="123019">MKNKQRIVASMLIAMRFTAIQIVMSIVFAGTLFASEANSQTVLQKSFNITAEHVQLKKLIVAIEQQTKVKFSFSANMINAEKVITYTARNKRIADFLDEVLKPSNIGYQVINDRIILFPLINNPPKESTNKTEEKATSKAERTVSGTVTNEKGEPLPGVTVTEKGYTNTTITDEKGFFSIKVSGRNSILVFSSIGYESTQQPVAMASAVDIVLKATTQSLNDIVVVGYGSQKKKDLTGAVSSVNTNELKSLPVANIGEALQGRSSGVQVVSSGAPGSNVTFRIRGTGTINNSDPLLVIDGVPTDIPLNTLSPDDIASIEILKDASASAIYGSRGANGVVIITTKRGISGKSALEFKMFAGQQKADHLVKMLNASQFASLHNEMMANNGQPQNPAYANPESLGKGTDWLGALFQTAPIQSYSLAYSGGGPKSTYYVSGTMLDQKGIVYNTGYKRYTVQFNSESKVFDWLKFGNNLTLNHDAKYNGNYDIRNTMAALPVQPIYNADGTYSGPVGQASWYGDIINPIGKATVVDNTTNGYNVLGNIYTEITLFKDLKFKSTGGVQAVFWGNRTWSPKYNWQPIPQPNSYLFQQSNKSLTWLWDNYLTYDKYFASRHHLTLLAGSSAQNNRYDYMNGSVQNFASDNTQQLSNGTSQQTISGNASEWALLSFIGRANYTYDNKYLVTATLRRDGSSRFGENHRWGWFPSGSLAWRISEEKFMKPLKWVNDLKVRIGYGITGNQNIGNYSFASVLQTIQYNFNGQTVNAVVPQAIPNPGVRWEEVQQSNIGIDALLLDGRISVTADAYIKNTNNMLVPMSVPISTGYSDIIVPSINAGKVQNKGIELNITTHNTKGAIEWNTSFNISYNSNKVVSLNDSTPLYTGSIGLNQNLSIQKNGLPVNSFYGFVTNGIFQTQKEVGDYAVQVPGSDPFNRTSPGDIRFRDLNNDGKIDDNDRTYIGNPNPRFIFAMNNSFTWKHFDLGIFMQGVEGNAIFNANRIYQEGMAVAQNQTIAVLNRWTGAGSSNTMPRAIFNDPNKNTRVSDRFVEDGSYIKIKNVTIGYTLPKRLIQKVKMQTARIYLSAQNLVTFTKYKGFDPEVPVNGIDLNVYPVTRTLSAGINLIF</sequence>
<dbReference type="SUPFAM" id="SSF49464">
    <property type="entry name" value="Carboxypeptidase regulatory domain-like"/>
    <property type="match status" value="1"/>
</dbReference>
<feature type="domain" description="TonB-dependent receptor plug" evidence="9">
    <location>
        <begin position="232"/>
        <end position="338"/>
    </location>
</feature>
<feature type="compositionally biased region" description="Basic and acidic residues" evidence="8">
    <location>
        <begin position="128"/>
        <end position="142"/>
    </location>
</feature>
<dbReference type="InterPro" id="IPR039426">
    <property type="entry name" value="TonB-dep_rcpt-like"/>
</dbReference>
<keyword evidence="5 7" id="KW-0472">Membrane</keyword>
<dbReference type="InterPro" id="IPR036942">
    <property type="entry name" value="Beta-barrel_TonB_sf"/>
</dbReference>
<comment type="subcellular location">
    <subcellularLocation>
        <location evidence="1 7">Cell outer membrane</location>
        <topology evidence="1 7">Multi-pass membrane protein</topology>
    </subcellularLocation>
</comment>
<dbReference type="SUPFAM" id="SSF56935">
    <property type="entry name" value="Porins"/>
    <property type="match status" value="1"/>
</dbReference>
<dbReference type="InterPro" id="IPR023997">
    <property type="entry name" value="TonB-dep_OMP_SusC/RagA_CS"/>
</dbReference>
<dbReference type="Gene3D" id="2.170.130.10">
    <property type="entry name" value="TonB-dependent receptor, plug domain"/>
    <property type="match status" value="1"/>
</dbReference>
<evidence type="ECO:0000256" key="4">
    <source>
        <dbReference type="ARBA" id="ARBA00022692"/>
    </source>
</evidence>
<organism evidence="10 11">
    <name type="scientific">Hydrobacter penzbergensis</name>
    <dbReference type="NCBI Taxonomy" id="1235997"/>
    <lineage>
        <taxon>Bacteria</taxon>
        <taxon>Pseudomonadati</taxon>
        <taxon>Bacteroidota</taxon>
        <taxon>Chitinophagia</taxon>
        <taxon>Chitinophagales</taxon>
        <taxon>Chitinophagaceae</taxon>
        <taxon>Hydrobacter</taxon>
    </lineage>
</organism>
<keyword evidence="6 7" id="KW-0998">Cell outer membrane</keyword>
<gene>
    <name evidence="10" type="ORF">SAMN05444410_11676</name>
</gene>
<dbReference type="InterPro" id="IPR023996">
    <property type="entry name" value="TonB-dep_OMP_SusC/RagA"/>
</dbReference>
<dbReference type="Gene3D" id="2.60.40.1120">
    <property type="entry name" value="Carboxypeptidase-like, regulatory domain"/>
    <property type="match status" value="1"/>
</dbReference>
<dbReference type="NCBIfam" id="TIGR04056">
    <property type="entry name" value="OMP_RagA_SusC"/>
    <property type="match status" value="1"/>
</dbReference>
<keyword evidence="4 7" id="KW-0812">Transmembrane</keyword>
<dbReference type="InterPro" id="IPR008969">
    <property type="entry name" value="CarboxyPept-like_regulatory"/>
</dbReference>
<evidence type="ECO:0000256" key="8">
    <source>
        <dbReference type="SAM" id="MobiDB-lite"/>
    </source>
</evidence>
<evidence type="ECO:0000313" key="11">
    <source>
        <dbReference type="Proteomes" id="UP000198711"/>
    </source>
</evidence>
<dbReference type="InterPro" id="IPR012910">
    <property type="entry name" value="Plug_dom"/>
</dbReference>
<evidence type="ECO:0000313" key="10">
    <source>
        <dbReference type="EMBL" id="SDX45862.1"/>
    </source>
</evidence>
<evidence type="ECO:0000259" key="9">
    <source>
        <dbReference type="Pfam" id="PF07715"/>
    </source>
</evidence>
<proteinExistence type="inferred from homology"/>
<dbReference type="NCBIfam" id="TIGR04057">
    <property type="entry name" value="SusC_RagA_signa"/>
    <property type="match status" value="1"/>
</dbReference>
<dbReference type="Gene3D" id="2.40.170.20">
    <property type="entry name" value="TonB-dependent receptor, beta-barrel domain"/>
    <property type="match status" value="1"/>
</dbReference>
<dbReference type="InterPro" id="IPR037066">
    <property type="entry name" value="Plug_dom_sf"/>
</dbReference>
<keyword evidence="3 7" id="KW-1134">Transmembrane beta strand</keyword>
<protein>
    <submittedName>
        <fullName evidence="10">TonB-linked outer membrane protein, SusC/RagA family</fullName>
    </submittedName>
</protein>
<evidence type="ECO:0000256" key="5">
    <source>
        <dbReference type="ARBA" id="ARBA00023136"/>
    </source>
</evidence>
<evidence type="ECO:0000256" key="7">
    <source>
        <dbReference type="PROSITE-ProRule" id="PRU01360"/>
    </source>
</evidence>
<evidence type="ECO:0000256" key="3">
    <source>
        <dbReference type="ARBA" id="ARBA00022452"/>
    </source>
</evidence>
<keyword evidence="11" id="KW-1185">Reference proteome</keyword>
<dbReference type="Pfam" id="PF13715">
    <property type="entry name" value="CarbopepD_reg_2"/>
    <property type="match status" value="1"/>
</dbReference>
<reference evidence="10 11" key="1">
    <citation type="submission" date="2016-10" db="EMBL/GenBank/DDBJ databases">
        <authorList>
            <person name="Varghese N."/>
            <person name="Submissions S."/>
        </authorList>
    </citation>
    <scope>NUCLEOTIDE SEQUENCE [LARGE SCALE GENOMIC DNA]</scope>
    <source>
        <strain evidence="10 11">DSM 25353</strain>
    </source>
</reference>
<dbReference type="EMBL" id="FNNO01000016">
    <property type="protein sequence ID" value="SDX45862.1"/>
    <property type="molecule type" value="Genomic_DNA"/>
</dbReference>
<dbReference type="GO" id="GO:0009279">
    <property type="term" value="C:cell outer membrane"/>
    <property type="evidence" value="ECO:0007669"/>
    <property type="project" value="UniProtKB-SubCell"/>
</dbReference>
<accession>A0A8X8IIB9</accession>
<evidence type="ECO:0000256" key="6">
    <source>
        <dbReference type="ARBA" id="ARBA00023237"/>
    </source>
</evidence>
<evidence type="ECO:0000256" key="2">
    <source>
        <dbReference type="ARBA" id="ARBA00022448"/>
    </source>
</evidence>
<dbReference type="PROSITE" id="PS52016">
    <property type="entry name" value="TONB_DEPENDENT_REC_3"/>
    <property type="match status" value="1"/>
</dbReference>
<keyword evidence="2 7" id="KW-0813">Transport</keyword>
<dbReference type="Proteomes" id="UP000198711">
    <property type="component" value="Unassembled WGS sequence"/>
</dbReference>
<name>A0A8X8IIB9_9BACT</name>
<dbReference type="Pfam" id="PF07715">
    <property type="entry name" value="Plug"/>
    <property type="match status" value="1"/>
</dbReference>